<dbReference type="GO" id="GO:0005802">
    <property type="term" value="C:trans-Golgi network"/>
    <property type="evidence" value="ECO:0007669"/>
    <property type="project" value="TreeGrafter"/>
</dbReference>
<reference evidence="12" key="3">
    <citation type="journal article" date="2020" name="Plant Biotechnol. J.">
        <title>The pomegranate (Punica granatum L.) draft genome dissects genetic divergence between soft- and hard-seeded cultivars.</title>
        <authorList>
            <person name="Luo X."/>
            <person name="Li H."/>
            <person name="Wu Z."/>
            <person name="Yao W."/>
            <person name="Zhao P."/>
            <person name="Cao D."/>
            <person name="Yu H."/>
            <person name="Li K."/>
            <person name="Poudel K."/>
            <person name="Zhao D."/>
            <person name="Zhang F."/>
            <person name="Xia X."/>
            <person name="Chen L."/>
            <person name="Wang Q."/>
            <person name="Jing D."/>
            <person name="Cao S."/>
        </authorList>
    </citation>
    <scope>NUCLEOTIDE SEQUENCE [LARGE SCALE GENOMIC DNA]</scope>
</reference>
<reference evidence="13 14" key="4">
    <citation type="submission" date="2025-04" db="UniProtKB">
        <authorList>
            <consortium name="RefSeq"/>
        </authorList>
    </citation>
    <scope>IDENTIFICATION</scope>
    <source>
        <tissue evidence="13 14">Leaf</tissue>
    </source>
</reference>
<keyword evidence="4" id="KW-0808">Transferase</keyword>
<dbReference type="RefSeq" id="XP_031373030.1">
    <property type="nucleotide sequence ID" value="XM_031517170.1"/>
</dbReference>
<dbReference type="GO" id="GO:0016020">
    <property type="term" value="C:membrane"/>
    <property type="evidence" value="ECO:0007669"/>
    <property type="project" value="UniProtKB-SubCell"/>
</dbReference>
<feature type="compositionally biased region" description="Acidic residues" evidence="8">
    <location>
        <begin position="188"/>
        <end position="198"/>
    </location>
</feature>
<dbReference type="InterPro" id="IPR029063">
    <property type="entry name" value="SAM-dependent_MTases_sf"/>
</dbReference>
<reference evidence="10" key="2">
    <citation type="submission" date="2017-06" db="EMBL/GenBank/DDBJ databases">
        <title>The pomegranate genome and the genomics of punicalagin biosynthesis.</title>
        <authorList>
            <person name="Xu C."/>
        </authorList>
    </citation>
    <scope>NUCLEOTIDE SEQUENCE [LARGE SCALE GENOMIC DNA]</scope>
    <source>
        <tissue evidence="10">Fresh leaf</tissue>
    </source>
</reference>
<dbReference type="GeneID" id="116188056"/>
<feature type="compositionally biased region" description="Basic and acidic residues" evidence="8">
    <location>
        <begin position="86"/>
        <end position="121"/>
    </location>
</feature>
<evidence type="ECO:0000313" key="12">
    <source>
        <dbReference type="Proteomes" id="UP000515151"/>
    </source>
</evidence>
<dbReference type="Proteomes" id="UP000515151">
    <property type="component" value="Chromosome 8"/>
</dbReference>
<gene>
    <name evidence="13 14 15" type="primary">LOC116188056</name>
    <name evidence="10" type="ORF">CDL15_Pgr024766</name>
</gene>
<evidence type="ECO:0000256" key="3">
    <source>
        <dbReference type="ARBA" id="ARBA00022603"/>
    </source>
</evidence>
<feature type="region of interest" description="Disordered" evidence="8">
    <location>
        <begin position="58"/>
        <end position="262"/>
    </location>
</feature>
<keyword evidence="12" id="KW-1185">Reference proteome</keyword>
<dbReference type="AlphaFoldDB" id="A0A218VUI0"/>
<evidence type="ECO:0000256" key="7">
    <source>
        <dbReference type="ARBA" id="ARBA00037847"/>
    </source>
</evidence>
<dbReference type="Pfam" id="PF03141">
    <property type="entry name" value="Methyltransf_29"/>
    <property type="match status" value="1"/>
</dbReference>
<evidence type="ECO:0000256" key="1">
    <source>
        <dbReference type="ARBA" id="ARBA00004606"/>
    </source>
</evidence>
<sequence>MATVRYSRIDGRRPVNYCSTVAVVTVVAFSLFAVWMFMSSSIVPAKITGTLYQENNDSNTNNVGERGVVNSPGQQFEDSSGDLPESDEKTVEKQLEGTGKERNEGLVKGSDDKTDSEKPVDEAGVNSESKNAEVNKEGDNPGKGTGDEKMDNENNEDAENNSEFGNGETQQTEDEKSEMKQEDRAVTDNDEQAEGNQDEDSKKTSSGSKAEPEKKVQGPDDVLPTAEKSEILKETTTQDGAWSTQATESQNEKKSQEHSVSKEVTDYHWKVCNTTAGPDYIPCLDNWQVVRRLPETKHFQHRERHCPSEAPTCLVPLPTGYKKPVPWPKSREKIWFYNVPHKKLAEVKGHQNWVKVSGEYLTFPGGGTQFIHGATGYINLIERGLPAIAWGKQSRVILDVGCGVASFGGYLYDKDVLAMSFAPKDEHEAQVQFALERGIPAILEVMGTQRLPFPAGVFDIVHCARCRVPWHVEGGKLLLELNRVLRPGGYFVWSATPVYRRNPEDSGIWKEMSKLTKAMCWDLVTIVKDKTNGVATAIYQKPTSNDCYQNRPEKEPPLCKESDDRNAAWKVPMEACMHRVPVDASERGSHWPEQWPARLEKPPYWLNNKAGVYGKAAPEDFTADYEHWKNVVSQSYLHGIGISWSSVRNVMDMRAVYGGFAAALKDLKLWVMNVVPIDSPDTLPIIYERGLFGMYHDWCESFNTYPRTYDLLHADHLFSNLKKRCKLASVMAEVDRILRPEGEFIVRDNVETIAEIESMVKSLQWEIRLTYSQGKEGLLCLQKTMWRPEAVETITSAII</sequence>
<dbReference type="Gene3D" id="3.40.50.150">
    <property type="entry name" value="Vaccinia Virus protein VP39"/>
    <property type="match status" value="1"/>
</dbReference>
<keyword evidence="9" id="KW-0812">Transmembrane</keyword>
<dbReference type="SUPFAM" id="SSF53335">
    <property type="entry name" value="S-adenosyl-L-methionine-dependent methyltransferases"/>
    <property type="match status" value="2"/>
</dbReference>
<feature type="transmembrane region" description="Helical" evidence="9">
    <location>
        <begin position="15"/>
        <end position="38"/>
    </location>
</feature>
<proteinExistence type="inferred from homology"/>
<evidence type="ECO:0000313" key="14">
    <source>
        <dbReference type="RefSeq" id="XP_031373030.1"/>
    </source>
</evidence>
<organism evidence="10 11">
    <name type="scientific">Punica granatum</name>
    <name type="common">Pomegranate</name>
    <dbReference type="NCBI Taxonomy" id="22663"/>
    <lineage>
        <taxon>Eukaryota</taxon>
        <taxon>Viridiplantae</taxon>
        <taxon>Streptophyta</taxon>
        <taxon>Embryophyta</taxon>
        <taxon>Tracheophyta</taxon>
        <taxon>Spermatophyta</taxon>
        <taxon>Magnoliopsida</taxon>
        <taxon>eudicotyledons</taxon>
        <taxon>Gunneridae</taxon>
        <taxon>Pentapetalae</taxon>
        <taxon>rosids</taxon>
        <taxon>malvids</taxon>
        <taxon>Myrtales</taxon>
        <taxon>Lythraceae</taxon>
        <taxon>Punica</taxon>
    </lineage>
</organism>
<evidence type="ECO:0000256" key="9">
    <source>
        <dbReference type="SAM" id="Phobius"/>
    </source>
</evidence>
<dbReference type="FunFam" id="3.40.50.150:FF:000148">
    <property type="entry name" value="Probable methyltransferase PMT25"/>
    <property type="match status" value="1"/>
</dbReference>
<evidence type="ECO:0000256" key="8">
    <source>
        <dbReference type="SAM" id="MobiDB-lite"/>
    </source>
</evidence>
<dbReference type="GO" id="GO:0032259">
    <property type="term" value="P:methylation"/>
    <property type="evidence" value="ECO:0007669"/>
    <property type="project" value="UniProtKB-KW"/>
</dbReference>
<dbReference type="Proteomes" id="UP000197138">
    <property type="component" value="Unassembled WGS sequence"/>
</dbReference>
<accession>A0A218VUI0</accession>
<dbReference type="RefSeq" id="XP_031373031.1">
    <property type="nucleotide sequence ID" value="XM_031517171.1"/>
</dbReference>
<evidence type="ECO:0000256" key="2">
    <source>
        <dbReference type="ARBA" id="ARBA00008361"/>
    </source>
</evidence>
<dbReference type="OrthoDB" id="2013972at2759"/>
<evidence type="ECO:0000256" key="4">
    <source>
        <dbReference type="ARBA" id="ARBA00022679"/>
    </source>
</evidence>
<dbReference type="GO" id="GO:0008168">
    <property type="term" value="F:methyltransferase activity"/>
    <property type="evidence" value="ECO:0007669"/>
    <property type="project" value="UniProtKB-KW"/>
</dbReference>
<dbReference type="CDD" id="cd02440">
    <property type="entry name" value="AdoMet_MTases"/>
    <property type="match status" value="1"/>
</dbReference>
<evidence type="ECO:0000313" key="13">
    <source>
        <dbReference type="RefSeq" id="XP_031373029.1"/>
    </source>
</evidence>
<evidence type="ECO:0000256" key="5">
    <source>
        <dbReference type="ARBA" id="ARBA00022968"/>
    </source>
</evidence>
<comment type="similarity">
    <text evidence="2">Belongs to the methyltransferase superfamily.</text>
</comment>
<feature type="compositionally biased region" description="Basic and acidic residues" evidence="8">
    <location>
        <begin position="173"/>
        <end position="187"/>
    </location>
</feature>
<keyword evidence="3 13" id="KW-0489">Methyltransferase</keyword>
<reference evidence="11" key="1">
    <citation type="journal article" date="2017" name="Plant J.">
        <title>The pomegranate (Punica granatum L.) genome and the genomics of punicalagin biosynthesis.</title>
        <authorList>
            <person name="Qin G."/>
            <person name="Xu C."/>
            <person name="Ming R."/>
            <person name="Tang H."/>
            <person name="Guyot R."/>
            <person name="Kramer E.M."/>
            <person name="Hu Y."/>
            <person name="Yi X."/>
            <person name="Qi Y."/>
            <person name="Xu X."/>
            <person name="Gao Z."/>
            <person name="Pan H."/>
            <person name="Jian J."/>
            <person name="Tian Y."/>
            <person name="Yue Z."/>
            <person name="Xu Y."/>
        </authorList>
    </citation>
    <scope>NUCLEOTIDE SEQUENCE [LARGE SCALE GENOMIC DNA]</scope>
    <source>
        <strain evidence="11">cv. Dabenzi</strain>
    </source>
</reference>
<feature type="compositionally biased region" description="Basic and acidic residues" evidence="8">
    <location>
        <begin position="130"/>
        <end position="152"/>
    </location>
</feature>
<protein>
    <submittedName>
        <fullName evidence="13 14">Probable methyltransferase PMT25</fullName>
    </submittedName>
</protein>
<name>A0A218VUI0_PUNGR</name>
<keyword evidence="6" id="KW-0325">Glycoprotein</keyword>
<feature type="compositionally biased region" description="Polar residues" evidence="8">
    <location>
        <begin position="234"/>
        <end position="249"/>
    </location>
</feature>
<feature type="compositionally biased region" description="Basic and acidic residues" evidence="8">
    <location>
        <begin position="250"/>
        <end position="262"/>
    </location>
</feature>
<dbReference type="EMBL" id="MTKT01005852">
    <property type="protein sequence ID" value="OWM63929.1"/>
    <property type="molecule type" value="Genomic_DNA"/>
</dbReference>
<dbReference type="RefSeq" id="XP_031373029.1">
    <property type="nucleotide sequence ID" value="XM_031517169.1"/>
</dbReference>
<comment type="subcellular location">
    <subcellularLocation>
        <location evidence="7">Endomembrane system</location>
        <topology evidence="7">Single-pass membrane protein</topology>
    </subcellularLocation>
    <subcellularLocation>
        <location evidence="1">Membrane</location>
        <topology evidence="1">Single-pass type II membrane protein</topology>
    </subcellularLocation>
</comment>
<evidence type="ECO:0000313" key="10">
    <source>
        <dbReference type="EMBL" id="OWM63929.1"/>
    </source>
</evidence>
<evidence type="ECO:0000313" key="15">
    <source>
        <dbReference type="RefSeq" id="XP_031373031.1"/>
    </source>
</evidence>
<dbReference type="GO" id="GO:0005768">
    <property type="term" value="C:endosome"/>
    <property type="evidence" value="ECO:0007669"/>
    <property type="project" value="TreeGrafter"/>
</dbReference>
<dbReference type="InterPro" id="IPR004159">
    <property type="entry name" value="Put_SAM_MeTrfase"/>
</dbReference>
<keyword evidence="9" id="KW-1133">Transmembrane helix</keyword>
<dbReference type="PANTHER" id="PTHR10108:SF1141">
    <property type="entry name" value="METHYLTRANSFERASE PMT24-RELATED"/>
    <property type="match status" value="1"/>
</dbReference>
<keyword evidence="5" id="KW-0735">Signal-anchor</keyword>
<keyword evidence="9" id="KW-0472">Membrane</keyword>
<evidence type="ECO:0000256" key="6">
    <source>
        <dbReference type="ARBA" id="ARBA00023180"/>
    </source>
</evidence>
<evidence type="ECO:0000313" key="11">
    <source>
        <dbReference type="Proteomes" id="UP000197138"/>
    </source>
</evidence>
<dbReference type="PANTHER" id="PTHR10108">
    <property type="entry name" value="SAM-DEPENDENT METHYLTRANSFERASE"/>
    <property type="match status" value="1"/>
</dbReference>